<organism evidence="2 3">
    <name type="scientific">Apiospora arundinis</name>
    <dbReference type="NCBI Taxonomy" id="335852"/>
    <lineage>
        <taxon>Eukaryota</taxon>
        <taxon>Fungi</taxon>
        <taxon>Dikarya</taxon>
        <taxon>Ascomycota</taxon>
        <taxon>Pezizomycotina</taxon>
        <taxon>Sordariomycetes</taxon>
        <taxon>Xylariomycetidae</taxon>
        <taxon>Amphisphaeriales</taxon>
        <taxon>Apiosporaceae</taxon>
        <taxon>Apiospora</taxon>
    </lineage>
</organism>
<name>A0ABR2IFL6_9PEZI</name>
<evidence type="ECO:0000313" key="3">
    <source>
        <dbReference type="Proteomes" id="UP001390339"/>
    </source>
</evidence>
<evidence type="ECO:0000256" key="1">
    <source>
        <dbReference type="SAM" id="MobiDB-lite"/>
    </source>
</evidence>
<keyword evidence="3" id="KW-1185">Reference proteome</keyword>
<feature type="region of interest" description="Disordered" evidence="1">
    <location>
        <begin position="1"/>
        <end position="68"/>
    </location>
</feature>
<dbReference type="EMBL" id="JAPCWZ010000005">
    <property type="protein sequence ID" value="KAK8862360.1"/>
    <property type="molecule type" value="Genomic_DNA"/>
</dbReference>
<comment type="caution">
    <text evidence="2">The sequence shown here is derived from an EMBL/GenBank/DDBJ whole genome shotgun (WGS) entry which is preliminary data.</text>
</comment>
<dbReference type="Proteomes" id="UP001390339">
    <property type="component" value="Unassembled WGS sequence"/>
</dbReference>
<feature type="compositionally biased region" description="Basic and acidic residues" evidence="1">
    <location>
        <begin position="30"/>
        <end position="41"/>
    </location>
</feature>
<evidence type="ECO:0000313" key="2">
    <source>
        <dbReference type="EMBL" id="KAK8862360.1"/>
    </source>
</evidence>
<feature type="compositionally biased region" description="Basic and acidic residues" evidence="1">
    <location>
        <begin position="50"/>
        <end position="68"/>
    </location>
</feature>
<gene>
    <name evidence="2" type="ORF">PGQ11_008595</name>
</gene>
<sequence>MSSSGQDFRSPETPVPSKGDNKLKSNSGDKTQKMEDEDKKKEKDKKRHGKMVDDHLERMDRAFKSGLL</sequence>
<reference evidence="2 3" key="1">
    <citation type="journal article" date="2024" name="IMA Fungus">
        <title>Apiospora arundinis, a panoply of carbohydrate-active enzymes and secondary metabolites.</title>
        <authorList>
            <person name="Sorensen T."/>
            <person name="Petersen C."/>
            <person name="Muurmann A.T."/>
            <person name="Christiansen J.V."/>
            <person name="Brundto M.L."/>
            <person name="Overgaard C.K."/>
            <person name="Boysen A.T."/>
            <person name="Wollenberg R.D."/>
            <person name="Larsen T.O."/>
            <person name="Sorensen J.L."/>
            <person name="Nielsen K.L."/>
            <person name="Sondergaard T.E."/>
        </authorList>
    </citation>
    <scope>NUCLEOTIDE SEQUENCE [LARGE SCALE GENOMIC DNA]</scope>
    <source>
        <strain evidence="2 3">AAU 773</strain>
    </source>
</reference>
<accession>A0ABR2IFL6</accession>
<protein>
    <submittedName>
        <fullName evidence="2">Uncharacterized protein</fullName>
    </submittedName>
</protein>
<proteinExistence type="predicted"/>